<evidence type="ECO:0000256" key="4">
    <source>
        <dbReference type="ARBA" id="ARBA00022655"/>
    </source>
</evidence>
<name>A0A0B6D557_9GAMM</name>
<dbReference type="NCBIfam" id="TIGR00125">
    <property type="entry name" value="cyt_tran_rel"/>
    <property type="match status" value="1"/>
</dbReference>
<dbReference type="Proteomes" id="UP000031830">
    <property type="component" value="Chromosome"/>
</dbReference>
<comment type="miscellaneous">
    <text evidence="8">The reaction proceeds by a bi uni uni bi ping pong mechanism.</text>
</comment>
<dbReference type="OrthoDB" id="9773087at2"/>
<feature type="binding site" evidence="8">
    <location>
        <position position="153"/>
    </location>
    <ligand>
        <name>(R)-pantoate</name>
        <dbReference type="ChEBI" id="CHEBI:15980"/>
    </ligand>
</feature>
<dbReference type="InterPro" id="IPR004821">
    <property type="entry name" value="Cyt_trans-like"/>
</dbReference>
<dbReference type="HAMAP" id="MF_00158">
    <property type="entry name" value="PanC"/>
    <property type="match status" value="1"/>
</dbReference>
<keyword evidence="5 8" id="KW-0547">Nucleotide-binding</keyword>
<dbReference type="GO" id="GO:0004592">
    <property type="term" value="F:pantoate-beta-alanine ligase activity"/>
    <property type="evidence" value="ECO:0007669"/>
    <property type="project" value="UniProtKB-UniRule"/>
</dbReference>
<dbReference type="InterPro" id="IPR042176">
    <property type="entry name" value="Pantoate_ligase_C"/>
</dbReference>
<proteinExistence type="inferred from homology"/>
<evidence type="ECO:0000313" key="9">
    <source>
        <dbReference type="EMBL" id="AJI52803.1"/>
    </source>
</evidence>
<dbReference type="RefSeq" id="WP_044526604.1">
    <property type="nucleotide sequence ID" value="NZ_CP009440.1"/>
</dbReference>
<reference evidence="9 10" key="1">
    <citation type="journal article" date="2015" name="Genome Announc.">
        <title>Genome sequencing of 18 francisella strains to aid in assay development and testing.</title>
        <authorList>
            <person name="Johnson S.L."/>
            <person name="Daligault H.E."/>
            <person name="Davenport K.W."/>
            <person name="Coyne S.R."/>
            <person name="Frey K.G."/>
            <person name="Koroleva G.I."/>
            <person name="Broomall S.M."/>
            <person name="Bishop-Lilly K.A."/>
            <person name="Bruce D.C."/>
            <person name="Chertkov O."/>
            <person name="Freitas T."/>
            <person name="Jaissle J."/>
            <person name="Ladner J.T."/>
            <person name="Rosenzweig C.N."/>
            <person name="Gibbons H.S."/>
            <person name="Palacios G.F."/>
            <person name="Redden C.L."/>
            <person name="Xu Y."/>
            <person name="Minogue T.D."/>
            <person name="Chain P.S."/>
        </authorList>
    </citation>
    <scope>NUCLEOTIDE SEQUENCE [LARGE SCALE GENOMIC DNA]</scope>
    <source>
        <strain evidence="9 10">GA01-2794</strain>
    </source>
</reference>
<evidence type="ECO:0000256" key="1">
    <source>
        <dbReference type="ARBA" id="ARBA00004990"/>
    </source>
</evidence>
<sequence length="261" mass="29721">MIIAKNIEQFNLLRESFTKDQKIGFVPTMGALHSGHISLIKKAKSENEITIVSIFVNPTQFNNPNDYQTYPNQLQQDIQILESLDVNILFNPSEKDIYPDGNLLRIQPELEIANILEGKARPGHFSGMLTVVLKLLQITKPDNLYLGEKDYQQVMLIKQLVKDFFIKTKVIVCSTQREATGLPLSSRNKNLTSADIEIANKVYETLRQDNFSDLEELTNKINSTGARTEYIQKLNNRIFLALYIGKVRLIDNFLKETGPSC</sequence>
<protein>
    <recommendedName>
        <fullName evidence="8">Pantothenate synthetase</fullName>
        <shortName evidence="8">PS</shortName>
        <ecNumber evidence="8">6.3.2.1</ecNumber>
    </recommendedName>
    <alternativeName>
        <fullName evidence="8">Pantoate--beta-alanine ligase</fullName>
    </alternativeName>
    <alternativeName>
        <fullName evidence="8">Pantoate-activating enzyme</fullName>
    </alternativeName>
</protein>
<feature type="binding site" evidence="8">
    <location>
        <position position="60"/>
    </location>
    <ligand>
        <name>(R)-pantoate</name>
        <dbReference type="ChEBI" id="CHEBI:15980"/>
    </ligand>
</feature>
<dbReference type="GO" id="GO:0005524">
    <property type="term" value="F:ATP binding"/>
    <property type="evidence" value="ECO:0007669"/>
    <property type="project" value="UniProtKB-KW"/>
</dbReference>
<keyword evidence="4 8" id="KW-0566">Pantothenate biosynthesis</keyword>
<dbReference type="Gene3D" id="3.40.50.620">
    <property type="entry name" value="HUPs"/>
    <property type="match status" value="1"/>
</dbReference>
<comment type="caution">
    <text evidence="8">Lacks conserved residue(s) required for the propagation of feature annotation.</text>
</comment>
<dbReference type="GO" id="GO:0005829">
    <property type="term" value="C:cytosol"/>
    <property type="evidence" value="ECO:0007669"/>
    <property type="project" value="TreeGrafter"/>
</dbReference>
<feature type="binding site" evidence="8">
    <location>
        <position position="60"/>
    </location>
    <ligand>
        <name>beta-alanine</name>
        <dbReference type="ChEBI" id="CHEBI:57966"/>
    </ligand>
</feature>
<dbReference type="KEGG" id="fpz:LA55_1523"/>
<evidence type="ECO:0000256" key="7">
    <source>
        <dbReference type="ARBA" id="ARBA00048258"/>
    </source>
</evidence>
<dbReference type="GO" id="GO:0015940">
    <property type="term" value="P:pantothenate biosynthetic process"/>
    <property type="evidence" value="ECO:0007669"/>
    <property type="project" value="UniProtKB-UniRule"/>
</dbReference>
<dbReference type="AlphaFoldDB" id="A0A0B6D557"/>
<keyword evidence="6 8" id="KW-0067">ATP-binding</keyword>
<dbReference type="UniPathway" id="UPA00028">
    <property type="reaction ID" value="UER00005"/>
</dbReference>
<evidence type="ECO:0000256" key="8">
    <source>
        <dbReference type="HAMAP-Rule" id="MF_00158"/>
    </source>
</evidence>
<organism evidence="9 10">
    <name type="scientific">Francisella philomiragia</name>
    <dbReference type="NCBI Taxonomy" id="28110"/>
    <lineage>
        <taxon>Bacteria</taxon>
        <taxon>Pseudomonadati</taxon>
        <taxon>Pseudomonadota</taxon>
        <taxon>Gammaproteobacteria</taxon>
        <taxon>Thiotrichales</taxon>
        <taxon>Francisellaceae</taxon>
        <taxon>Francisella</taxon>
    </lineage>
</organism>
<accession>A0A0B6D557</accession>
<dbReference type="EMBL" id="CP009440">
    <property type="protein sequence ID" value="AJI52803.1"/>
    <property type="molecule type" value="Genomic_DNA"/>
</dbReference>
<comment type="similarity">
    <text evidence="2 8">Belongs to the pantothenate synthetase family.</text>
</comment>
<evidence type="ECO:0000256" key="6">
    <source>
        <dbReference type="ARBA" id="ARBA00022840"/>
    </source>
</evidence>
<dbReference type="SUPFAM" id="SSF52374">
    <property type="entry name" value="Nucleotidylyl transferase"/>
    <property type="match status" value="1"/>
</dbReference>
<keyword evidence="3 8" id="KW-0436">Ligase</keyword>
<comment type="function">
    <text evidence="8">Catalyzes the condensation of pantoate with beta-alanine in an ATP-dependent reaction via a pantoyl-adenylate intermediate.</text>
</comment>
<dbReference type="PANTHER" id="PTHR21299:SF1">
    <property type="entry name" value="PANTOATE--BETA-ALANINE LIGASE"/>
    <property type="match status" value="1"/>
</dbReference>
<dbReference type="NCBIfam" id="TIGR00018">
    <property type="entry name" value="panC"/>
    <property type="match status" value="1"/>
</dbReference>
<feature type="binding site" evidence="8">
    <location>
        <begin position="184"/>
        <end position="187"/>
    </location>
    <ligand>
        <name>ATP</name>
        <dbReference type="ChEBI" id="CHEBI:30616"/>
    </ligand>
</feature>
<evidence type="ECO:0000256" key="5">
    <source>
        <dbReference type="ARBA" id="ARBA00022741"/>
    </source>
</evidence>
<dbReference type="EC" id="6.3.2.1" evidence="8"/>
<evidence type="ECO:0000256" key="3">
    <source>
        <dbReference type="ARBA" id="ARBA00022598"/>
    </source>
</evidence>
<dbReference type="STRING" id="28110.KU46_1982"/>
<feature type="binding site" evidence="8">
    <location>
        <begin position="29"/>
        <end position="36"/>
    </location>
    <ligand>
        <name>ATP</name>
        <dbReference type="ChEBI" id="CHEBI:30616"/>
    </ligand>
</feature>
<gene>
    <name evidence="8 9" type="primary">panC</name>
    <name evidence="9" type="ORF">LA55_1523</name>
</gene>
<dbReference type="PANTHER" id="PTHR21299">
    <property type="entry name" value="CYTIDYLATE KINASE/PANTOATE-BETA-ALANINE LIGASE"/>
    <property type="match status" value="1"/>
</dbReference>
<keyword evidence="8" id="KW-0963">Cytoplasm</keyword>
<dbReference type="Gene3D" id="3.30.1300.10">
    <property type="entry name" value="Pantoate-beta-alanine ligase, C-terminal domain"/>
    <property type="match status" value="1"/>
</dbReference>
<evidence type="ECO:0000256" key="2">
    <source>
        <dbReference type="ARBA" id="ARBA00009256"/>
    </source>
</evidence>
<dbReference type="InterPro" id="IPR014729">
    <property type="entry name" value="Rossmann-like_a/b/a_fold"/>
</dbReference>
<feature type="active site" description="Proton donor" evidence="8">
    <location>
        <position position="36"/>
    </location>
</feature>
<feature type="binding site" evidence="8">
    <location>
        <begin position="147"/>
        <end position="150"/>
    </location>
    <ligand>
        <name>ATP</name>
        <dbReference type="ChEBI" id="CHEBI:30616"/>
    </ligand>
</feature>
<comment type="subcellular location">
    <subcellularLocation>
        <location evidence="8">Cytoplasm</location>
    </subcellularLocation>
</comment>
<comment type="pathway">
    <text evidence="1 8">Cofactor biosynthesis; (R)-pantothenate biosynthesis; (R)-pantothenate from (R)-pantoate and beta-alanine: step 1/1.</text>
</comment>
<comment type="subunit">
    <text evidence="8">Homodimer.</text>
</comment>
<dbReference type="Pfam" id="PF02569">
    <property type="entry name" value="Pantoate_ligase"/>
    <property type="match status" value="1"/>
</dbReference>
<evidence type="ECO:0000313" key="10">
    <source>
        <dbReference type="Proteomes" id="UP000031830"/>
    </source>
</evidence>
<dbReference type="InterPro" id="IPR003721">
    <property type="entry name" value="Pantoate_ligase"/>
</dbReference>
<comment type="catalytic activity">
    <reaction evidence="7 8">
        <text>(R)-pantoate + beta-alanine + ATP = (R)-pantothenate + AMP + diphosphate + H(+)</text>
        <dbReference type="Rhea" id="RHEA:10912"/>
        <dbReference type="ChEBI" id="CHEBI:15378"/>
        <dbReference type="ChEBI" id="CHEBI:15980"/>
        <dbReference type="ChEBI" id="CHEBI:29032"/>
        <dbReference type="ChEBI" id="CHEBI:30616"/>
        <dbReference type="ChEBI" id="CHEBI:33019"/>
        <dbReference type="ChEBI" id="CHEBI:57966"/>
        <dbReference type="ChEBI" id="CHEBI:456215"/>
        <dbReference type="EC" id="6.3.2.1"/>
    </reaction>
</comment>